<keyword evidence="3" id="KW-1185">Reference proteome</keyword>
<proteinExistence type="predicted"/>
<evidence type="ECO:0000313" key="2">
    <source>
        <dbReference type="EMBL" id="GBP60865.1"/>
    </source>
</evidence>
<protein>
    <submittedName>
        <fullName evidence="2">Uncharacterized protein</fullName>
    </submittedName>
</protein>
<gene>
    <name evidence="2" type="ORF">EVAR_26763_1</name>
</gene>
<organism evidence="2 3">
    <name type="scientific">Eumeta variegata</name>
    <name type="common">Bagworm moth</name>
    <name type="synonym">Eumeta japonica</name>
    <dbReference type="NCBI Taxonomy" id="151549"/>
    <lineage>
        <taxon>Eukaryota</taxon>
        <taxon>Metazoa</taxon>
        <taxon>Ecdysozoa</taxon>
        <taxon>Arthropoda</taxon>
        <taxon>Hexapoda</taxon>
        <taxon>Insecta</taxon>
        <taxon>Pterygota</taxon>
        <taxon>Neoptera</taxon>
        <taxon>Endopterygota</taxon>
        <taxon>Lepidoptera</taxon>
        <taxon>Glossata</taxon>
        <taxon>Ditrysia</taxon>
        <taxon>Tineoidea</taxon>
        <taxon>Psychidae</taxon>
        <taxon>Oiketicinae</taxon>
        <taxon>Eumeta</taxon>
    </lineage>
</organism>
<name>A0A4C1XF92_EUMVA</name>
<reference evidence="2 3" key="1">
    <citation type="journal article" date="2019" name="Commun. Biol.">
        <title>The bagworm genome reveals a unique fibroin gene that provides high tensile strength.</title>
        <authorList>
            <person name="Kono N."/>
            <person name="Nakamura H."/>
            <person name="Ohtoshi R."/>
            <person name="Tomita M."/>
            <person name="Numata K."/>
            <person name="Arakawa K."/>
        </authorList>
    </citation>
    <scope>NUCLEOTIDE SEQUENCE [LARGE SCALE GENOMIC DNA]</scope>
</reference>
<sequence length="93" mass="9981">MYRLGASPPAPVSSLITQCGRSDASRGANDGTSRAKARKISEFMIDALRIITRRIFVRAAASSRSEEDYVSSTLKFLVGPPSPAPNANGRSLR</sequence>
<evidence type="ECO:0000256" key="1">
    <source>
        <dbReference type="SAM" id="MobiDB-lite"/>
    </source>
</evidence>
<dbReference type="AlphaFoldDB" id="A0A4C1XF92"/>
<comment type="caution">
    <text evidence="2">The sequence shown here is derived from an EMBL/GenBank/DDBJ whole genome shotgun (WGS) entry which is preliminary data.</text>
</comment>
<feature type="region of interest" description="Disordered" evidence="1">
    <location>
        <begin position="1"/>
        <end position="35"/>
    </location>
</feature>
<evidence type="ECO:0000313" key="3">
    <source>
        <dbReference type="Proteomes" id="UP000299102"/>
    </source>
</evidence>
<dbReference type="EMBL" id="BGZK01000798">
    <property type="protein sequence ID" value="GBP60865.1"/>
    <property type="molecule type" value="Genomic_DNA"/>
</dbReference>
<dbReference type="Proteomes" id="UP000299102">
    <property type="component" value="Unassembled WGS sequence"/>
</dbReference>
<accession>A0A4C1XF92</accession>